<dbReference type="InterPro" id="IPR027396">
    <property type="entry name" value="DsrEFH-like"/>
</dbReference>
<accession>A0A2T5G1H4</accession>
<evidence type="ECO:0000313" key="1">
    <source>
        <dbReference type="EMBL" id="PTQ12988.1"/>
    </source>
</evidence>
<dbReference type="OrthoDB" id="7567342at2"/>
<dbReference type="Gene3D" id="3.40.1260.10">
    <property type="entry name" value="DsrEFH-like"/>
    <property type="match status" value="1"/>
</dbReference>
<dbReference type="EMBL" id="NWBU01000004">
    <property type="protein sequence ID" value="PTQ12988.1"/>
    <property type="molecule type" value="Genomic_DNA"/>
</dbReference>
<dbReference type="RefSeq" id="WP_107966224.1">
    <property type="nucleotide sequence ID" value="NZ_NWBU01000004.1"/>
</dbReference>
<dbReference type="AlphaFoldDB" id="A0A2T5G1H4"/>
<proteinExistence type="predicted"/>
<keyword evidence="2" id="KW-1185">Reference proteome</keyword>
<organism evidence="1 2">
    <name type="scientific">Sphingomonas oleivorans</name>
    <dbReference type="NCBI Taxonomy" id="1735121"/>
    <lineage>
        <taxon>Bacteria</taxon>
        <taxon>Pseudomonadati</taxon>
        <taxon>Pseudomonadota</taxon>
        <taxon>Alphaproteobacteria</taxon>
        <taxon>Sphingomonadales</taxon>
        <taxon>Sphingomonadaceae</taxon>
        <taxon>Sphingomonas</taxon>
    </lineage>
</organism>
<dbReference type="SUPFAM" id="SSF75169">
    <property type="entry name" value="DsrEFH-like"/>
    <property type="match status" value="1"/>
</dbReference>
<gene>
    <name evidence="1" type="ORF">CLG96_02255</name>
</gene>
<dbReference type="InterPro" id="IPR003787">
    <property type="entry name" value="Sulphur_relay_DsrE/F-like"/>
</dbReference>
<dbReference type="Proteomes" id="UP000244162">
    <property type="component" value="Unassembled WGS sequence"/>
</dbReference>
<evidence type="ECO:0000313" key="2">
    <source>
        <dbReference type="Proteomes" id="UP000244162"/>
    </source>
</evidence>
<comment type="caution">
    <text evidence="1">The sequence shown here is derived from an EMBL/GenBank/DDBJ whole genome shotgun (WGS) entry which is preliminary data.</text>
</comment>
<name>A0A2T5G1H4_9SPHN</name>
<protein>
    <submittedName>
        <fullName evidence="1">Peroxiredoxin</fullName>
    </submittedName>
</protein>
<reference evidence="1 2" key="1">
    <citation type="submission" date="2017-09" db="EMBL/GenBank/DDBJ databases">
        <title>Sphingomonas panjinensis sp.nov., isolated from oil-contaminated soil.</title>
        <authorList>
            <person name="Wang L."/>
            <person name="Chen L."/>
        </authorList>
    </citation>
    <scope>NUCLEOTIDE SEQUENCE [LARGE SCALE GENOMIC DNA]</scope>
    <source>
        <strain evidence="1 2">FW-11</strain>
    </source>
</reference>
<dbReference type="Pfam" id="PF02635">
    <property type="entry name" value="DsrE"/>
    <property type="match status" value="1"/>
</dbReference>
<sequence length="120" mass="12481">MRGLTIIVAEPAPERFRAALSLAAAQAALGASARIFCQGMAVTLLRSDLVVPGDAAQEAAGLPRLGQLLDEALALGVELIACQSGLHLTGMDAARLDPRMRTGGFIGLLQDLGEDRLLFA</sequence>